<dbReference type="Ensembl" id="ENSHCOT00000013055.1">
    <property type="protein sequence ID" value="ENSHCOP00000000870.1"/>
    <property type="gene ID" value="ENSHCOG00000001745.1"/>
</dbReference>
<dbReference type="GO" id="GO:0007399">
    <property type="term" value="P:nervous system development"/>
    <property type="evidence" value="ECO:0007669"/>
    <property type="project" value="UniProtKB-KW"/>
</dbReference>
<dbReference type="InterPro" id="IPR000151">
    <property type="entry name" value="Ciliary_neurotrophic_fac_CNTF"/>
</dbReference>
<keyword evidence="11" id="KW-1185">Reference proteome</keyword>
<evidence type="ECO:0000313" key="10">
    <source>
        <dbReference type="Ensembl" id="ENSHCOP00000000870.1"/>
    </source>
</evidence>
<dbReference type="GO" id="GO:0070120">
    <property type="term" value="P:ciliary neurotrophic factor-mediated signaling pathway"/>
    <property type="evidence" value="ECO:0007669"/>
    <property type="project" value="InterPro"/>
</dbReference>
<keyword evidence="5" id="KW-0963">Cytoplasm</keyword>
<dbReference type="SUPFAM" id="SSF47266">
    <property type="entry name" value="4-helical cytokines"/>
    <property type="match status" value="1"/>
</dbReference>
<evidence type="ECO:0000256" key="4">
    <source>
        <dbReference type="ARBA" id="ARBA00022473"/>
    </source>
</evidence>
<comment type="function">
    <text evidence="9">CNTF is a survival factor for various neuronal cell types. Seems to prevent the degeneration of motor axons after axotomy.</text>
</comment>
<dbReference type="GO" id="GO:0005127">
    <property type="term" value="F:ciliary neurotrophic factor receptor binding"/>
    <property type="evidence" value="ECO:0007669"/>
    <property type="project" value="InterPro"/>
</dbReference>
<proteinExistence type="inferred from homology"/>
<evidence type="ECO:0000256" key="5">
    <source>
        <dbReference type="ARBA" id="ARBA00022490"/>
    </source>
</evidence>
<dbReference type="InterPro" id="IPR009079">
    <property type="entry name" value="4_helix_cytokine-like_core"/>
</dbReference>
<evidence type="ECO:0000256" key="8">
    <source>
        <dbReference type="ARBA" id="ARBA00023030"/>
    </source>
</evidence>
<protein>
    <recommendedName>
        <fullName evidence="3">Ciliary neurotrophic factor</fullName>
    </recommendedName>
</protein>
<comment type="subcellular location">
    <subcellularLocation>
        <location evidence="1">Cytoplasm</location>
    </subcellularLocation>
</comment>
<dbReference type="GO" id="GO:0030154">
    <property type="term" value="P:cell differentiation"/>
    <property type="evidence" value="ECO:0007669"/>
    <property type="project" value="UniProtKB-KW"/>
</dbReference>
<evidence type="ECO:0000256" key="3">
    <source>
        <dbReference type="ARBA" id="ARBA00015150"/>
    </source>
</evidence>
<dbReference type="GeneTree" id="ENSGT00940000174949"/>
<dbReference type="AlphaFoldDB" id="A0A3Q2X9K5"/>
<keyword evidence="7" id="KW-0524">Neurogenesis</keyword>
<evidence type="ECO:0000313" key="11">
    <source>
        <dbReference type="Proteomes" id="UP000264820"/>
    </source>
</evidence>
<evidence type="ECO:0000256" key="2">
    <source>
        <dbReference type="ARBA" id="ARBA00007988"/>
    </source>
</evidence>
<dbReference type="STRING" id="109280.ENSHCOP00000000870"/>
<name>A0A3Q2X9K5_HIPCM</name>
<organism evidence="10 11">
    <name type="scientific">Hippocampus comes</name>
    <name type="common">Tiger tail seahorse</name>
    <dbReference type="NCBI Taxonomy" id="109280"/>
    <lineage>
        <taxon>Eukaryota</taxon>
        <taxon>Metazoa</taxon>
        <taxon>Chordata</taxon>
        <taxon>Craniata</taxon>
        <taxon>Vertebrata</taxon>
        <taxon>Euteleostomi</taxon>
        <taxon>Actinopterygii</taxon>
        <taxon>Neopterygii</taxon>
        <taxon>Teleostei</taxon>
        <taxon>Neoteleostei</taxon>
        <taxon>Acanthomorphata</taxon>
        <taxon>Syngnathiaria</taxon>
        <taxon>Syngnathiformes</taxon>
        <taxon>Syngnathoidei</taxon>
        <taxon>Syngnathidae</taxon>
        <taxon>Hippocampus</taxon>
    </lineage>
</organism>
<reference evidence="10" key="2">
    <citation type="submission" date="2025-09" db="UniProtKB">
        <authorList>
            <consortium name="Ensembl"/>
        </authorList>
    </citation>
    <scope>IDENTIFICATION</scope>
</reference>
<dbReference type="OMA" id="CESHIQR"/>
<dbReference type="GO" id="GO:0005737">
    <property type="term" value="C:cytoplasm"/>
    <property type="evidence" value="ECO:0007669"/>
    <property type="project" value="UniProtKB-SubCell"/>
</dbReference>
<keyword evidence="8" id="KW-0339">Growth factor</keyword>
<dbReference type="Proteomes" id="UP000264820">
    <property type="component" value="Unplaced"/>
</dbReference>
<keyword evidence="4" id="KW-0217">Developmental protein</keyword>
<evidence type="ECO:0000256" key="7">
    <source>
        <dbReference type="ARBA" id="ARBA00022902"/>
    </source>
</evidence>
<evidence type="ECO:0000256" key="1">
    <source>
        <dbReference type="ARBA" id="ARBA00004496"/>
    </source>
</evidence>
<evidence type="ECO:0000256" key="9">
    <source>
        <dbReference type="ARBA" id="ARBA00025427"/>
    </source>
</evidence>
<dbReference type="PANTHER" id="PTHR15196">
    <property type="entry name" value="CILIARY NEUROTROPHIC FACTOR"/>
    <property type="match status" value="1"/>
</dbReference>
<dbReference type="Gene3D" id="1.20.1250.10">
    <property type="match status" value="1"/>
</dbReference>
<dbReference type="GO" id="GO:0043524">
    <property type="term" value="P:negative regulation of neuron apoptotic process"/>
    <property type="evidence" value="ECO:0007669"/>
    <property type="project" value="InterPro"/>
</dbReference>
<comment type="similarity">
    <text evidence="2">Belongs to the CNTF family.</text>
</comment>
<keyword evidence="6" id="KW-0221">Differentiation</keyword>
<sequence>MSNRTIKQHKIFPYLTINTKYKNIRKVNLNQKSSQGEMSDVFCRASLQDIPEPGISGLEPSERMESILDHLQAFLPHLRRIYEQQKDLQAPDSLVLVQLGHVSQRGRDLGALVRAFFWKTFPNLQEPAEGPTVLEPPAQNIFQQKVYGCVVVKTYKEFLSNVAREFRSLRGKVCRGRRRFRSM</sequence>
<accession>A0A3Q2X9K5</accession>
<evidence type="ECO:0000256" key="6">
    <source>
        <dbReference type="ARBA" id="ARBA00022782"/>
    </source>
</evidence>
<dbReference type="PANTHER" id="PTHR15196:SF0">
    <property type="entry name" value="CILIARY NEUROTROPHIC FACTOR"/>
    <property type="match status" value="1"/>
</dbReference>
<reference evidence="10" key="1">
    <citation type="submission" date="2025-08" db="UniProtKB">
        <authorList>
            <consortium name="Ensembl"/>
        </authorList>
    </citation>
    <scope>IDENTIFICATION</scope>
</reference>
<dbReference type="GO" id="GO:0008083">
    <property type="term" value="F:growth factor activity"/>
    <property type="evidence" value="ECO:0007669"/>
    <property type="project" value="UniProtKB-KW"/>
</dbReference>